<dbReference type="RefSeq" id="WP_122322435.1">
    <property type="nucleotide sequence ID" value="NZ_RBTD01000272.1"/>
</dbReference>
<dbReference type="Proteomes" id="UP000276194">
    <property type="component" value="Unassembled WGS sequence"/>
</dbReference>
<name>A0A3M5J7D2_PSEA0</name>
<accession>A0A3M5J7D2</accession>
<evidence type="ECO:0000313" key="2">
    <source>
        <dbReference type="Proteomes" id="UP000276194"/>
    </source>
</evidence>
<comment type="caution">
    <text evidence="1">The sequence shown here is derived from an EMBL/GenBank/DDBJ whole genome shotgun (WGS) entry which is preliminary data.</text>
</comment>
<gene>
    <name evidence="1" type="ORF">ALP52_05946</name>
</gene>
<organism evidence="1 2">
    <name type="scientific">Pseudomonas amygdali pv. mori</name>
    <dbReference type="NCBI Taxonomy" id="34065"/>
    <lineage>
        <taxon>Bacteria</taxon>
        <taxon>Pseudomonadati</taxon>
        <taxon>Pseudomonadota</taxon>
        <taxon>Gammaproteobacteria</taxon>
        <taxon>Pseudomonadales</taxon>
        <taxon>Pseudomonadaceae</taxon>
        <taxon>Pseudomonas</taxon>
        <taxon>Pseudomonas amygdali</taxon>
    </lineage>
</organism>
<protein>
    <submittedName>
        <fullName evidence="1">Uncharacterized protein</fullName>
    </submittedName>
</protein>
<evidence type="ECO:0000313" key="1">
    <source>
        <dbReference type="EMBL" id="RMT18854.1"/>
    </source>
</evidence>
<sequence length="134" mass="15416">MGHLTPKDEKRIIKLIEEWSEPKLTWPLLVEACKEKLGISRARQSLMNLPAVDLAMKNCKAALKARKLKPGWISDIQAANEHIEKLTTNNQKLLAAVRDMHSRFVIWQANADMHGLTQSFHSFKRRPDFVFART</sequence>
<proteinExistence type="predicted"/>
<reference evidence="1 2" key="1">
    <citation type="submission" date="2018-08" db="EMBL/GenBank/DDBJ databases">
        <title>Recombination of ecologically and evolutionarily significant loci maintains genetic cohesion in the Pseudomonas syringae species complex.</title>
        <authorList>
            <person name="Dillon M."/>
            <person name="Thakur S."/>
            <person name="Almeida R.N.D."/>
            <person name="Weir B.S."/>
            <person name="Guttman D.S."/>
        </authorList>
    </citation>
    <scope>NUCLEOTIDE SEQUENCE [LARGE SCALE GENOMIC DNA]</scope>
    <source>
        <strain evidence="1 2">ICMP 6941</strain>
    </source>
</reference>
<dbReference type="AlphaFoldDB" id="A0A3M5J7D2"/>
<dbReference type="EMBL" id="RBTD01000272">
    <property type="protein sequence ID" value="RMT18854.1"/>
    <property type="molecule type" value="Genomic_DNA"/>
</dbReference>